<dbReference type="Proteomes" id="UP000465601">
    <property type="component" value="Unassembled WGS sequence"/>
</dbReference>
<dbReference type="InterPro" id="IPR000014">
    <property type="entry name" value="PAS"/>
</dbReference>
<dbReference type="Pfam" id="PF13188">
    <property type="entry name" value="PAS_8"/>
    <property type="match status" value="1"/>
</dbReference>
<dbReference type="InterPro" id="IPR001610">
    <property type="entry name" value="PAC"/>
</dbReference>
<keyword evidence="1" id="KW-0175">Coiled coil</keyword>
<dbReference type="SMART" id="SM00091">
    <property type="entry name" value="PAS"/>
    <property type="match status" value="4"/>
</dbReference>
<dbReference type="PROSITE" id="PS50112">
    <property type="entry name" value="PAS"/>
    <property type="match status" value="3"/>
</dbReference>
<gene>
    <name evidence="6" type="ORF">F8153_08090</name>
</gene>
<evidence type="ECO:0000313" key="6">
    <source>
        <dbReference type="EMBL" id="KAB3530042.1"/>
    </source>
</evidence>
<dbReference type="CDD" id="cd00130">
    <property type="entry name" value="PAS"/>
    <property type="match status" value="4"/>
</dbReference>
<dbReference type="PANTHER" id="PTHR44757:SF2">
    <property type="entry name" value="BIOFILM ARCHITECTURE MAINTENANCE PROTEIN MBAA"/>
    <property type="match status" value="1"/>
</dbReference>
<evidence type="ECO:0000256" key="1">
    <source>
        <dbReference type="SAM" id="Coils"/>
    </source>
</evidence>
<dbReference type="RefSeq" id="WP_151865849.1">
    <property type="nucleotide sequence ID" value="NZ_WBZB01000024.1"/>
</dbReference>
<feature type="domain" description="PAC" evidence="3">
    <location>
        <begin position="251"/>
        <end position="304"/>
    </location>
</feature>
<dbReference type="InterPro" id="IPR037522">
    <property type="entry name" value="HD_GYP_dom"/>
</dbReference>
<dbReference type="PROSITE" id="PS50887">
    <property type="entry name" value="GGDEF"/>
    <property type="match status" value="1"/>
</dbReference>
<dbReference type="SUPFAM" id="SSF109604">
    <property type="entry name" value="HD-domain/PDEase-like"/>
    <property type="match status" value="1"/>
</dbReference>
<keyword evidence="7" id="KW-1185">Reference proteome</keyword>
<comment type="caution">
    <text evidence="6">The sequence shown here is derived from an EMBL/GenBank/DDBJ whole genome shotgun (WGS) entry which is preliminary data.</text>
</comment>
<dbReference type="SUPFAM" id="SSF55785">
    <property type="entry name" value="PYP-like sensor domain (PAS domain)"/>
    <property type="match status" value="4"/>
</dbReference>
<dbReference type="Gene3D" id="3.30.70.270">
    <property type="match status" value="1"/>
</dbReference>
<feature type="domain" description="PAS" evidence="2">
    <location>
        <begin position="175"/>
        <end position="247"/>
    </location>
</feature>
<accession>A0A833M7B5</accession>
<dbReference type="PROSITE" id="PS50113">
    <property type="entry name" value="PAC"/>
    <property type="match status" value="2"/>
</dbReference>
<name>A0A833M7B5_9FIRM</name>
<dbReference type="AlphaFoldDB" id="A0A833M7B5"/>
<dbReference type="InterPro" id="IPR003607">
    <property type="entry name" value="HD/PDEase_dom"/>
</dbReference>
<evidence type="ECO:0000259" key="5">
    <source>
        <dbReference type="PROSITE" id="PS51832"/>
    </source>
</evidence>
<dbReference type="Pfam" id="PF13487">
    <property type="entry name" value="HD_5"/>
    <property type="match status" value="1"/>
</dbReference>
<dbReference type="InterPro" id="IPR000700">
    <property type="entry name" value="PAS-assoc_C"/>
</dbReference>
<evidence type="ECO:0000259" key="2">
    <source>
        <dbReference type="PROSITE" id="PS50112"/>
    </source>
</evidence>
<dbReference type="Pfam" id="PF08447">
    <property type="entry name" value="PAS_3"/>
    <property type="match status" value="1"/>
</dbReference>
<dbReference type="InterPro" id="IPR029787">
    <property type="entry name" value="Nucleotide_cyclase"/>
</dbReference>
<dbReference type="SUPFAM" id="SSF55073">
    <property type="entry name" value="Nucleotide cyclase"/>
    <property type="match status" value="1"/>
</dbReference>
<dbReference type="Gene3D" id="3.30.450.20">
    <property type="entry name" value="PAS domain"/>
    <property type="match status" value="4"/>
</dbReference>
<proteinExistence type="predicted"/>
<feature type="coiled-coil region" evidence="1">
    <location>
        <begin position="123"/>
        <end position="175"/>
    </location>
</feature>
<dbReference type="InterPro" id="IPR035965">
    <property type="entry name" value="PAS-like_dom_sf"/>
</dbReference>
<dbReference type="Gene3D" id="1.10.3210.10">
    <property type="entry name" value="Hypothetical protein af1432"/>
    <property type="match status" value="1"/>
</dbReference>
<evidence type="ECO:0000313" key="7">
    <source>
        <dbReference type="Proteomes" id="UP000465601"/>
    </source>
</evidence>
<feature type="domain" description="PAS" evidence="2">
    <location>
        <begin position="429"/>
        <end position="499"/>
    </location>
</feature>
<dbReference type="PANTHER" id="PTHR44757">
    <property type="entry name" value="DIGUANYLATE CYCLASE DGCP"/>
    <property type="match status" value="1"/>
</dbReference>
<evidence type="ECO:0000259" key="3">
    <source>
        <dbReference type="PROSITE" id="PS50113"/>
    </source>
</evidence>
<dbReference type="CDD" id="cd01949">
    <property type="entry name" value="GGDEF"/>
    <property type="match status" value="1"/>
</dbReference>
<feature type="domain" description="HD-GYP" evidence="5">
    <location>
        <begin position="703"/>
        <end position="891"/>
    </location>
</feature>
<dbReference type="Pfam" id="PF13426">
    <property type="entry name" value="PAS_9"/>
    <property type="match status" value="2"/>
</dbReference>
<dbReference type="InterPro" id="IPR013655">
    <property type="entry name" value="PAS_fold_3"/>
</dbReference>
<dbReference type="SMART" id="SM00267">
    <property type="entry name" value="GGDEF"/>
    <property type="match status" value="1"/>
</dbReference>
<dbReference type="InterPro" id="IPR000160">
    <property type="entry name" value="GGDEF_dom"/>
</dbReference>
<feature type="domain" description="PAC" evidence="3">
    <location>
        <begin position="80"/>
        <end position="132"/>
    </location>
</feature>
<dbReference type="PROSITE" id="PS51832">
    <property type="entry name" value="HD_GYP"/>
    <property type="match status" value="1"/>
</dbReference>
<dbReference type="InterPro" id="IPR043128">
    <property type="entry name" value="Rev_trsase/Diguanyl_cyclase"/>
</dbReference>
<dbReference type="EMBL" id="WBZB01000024">
    <property type="protein sequence ID" value="KAB3530042.1"/>
    <property type="molecule type" value="Genomic_DNA"/>
</dbReference>
<dbReference type="OrthoDB" id="9804747at2"/>
<reference evidence="6 7" key="1">
    <citation type="submission" date="2019-10" db="EMBL/GenBank/DDBJ databases">
        <title>Alkaliphilus serpentinus sp. nov. and Alkaliphilus pronyensis sp. nov., two novel anaerobic alkaliphilic species isolated from the serpentinized-hosted hydrothermal field of the Prony Bay (New Caledonia).</title>
        <authorList>
            <person name="Postec A."/>
        </authorList>
    </citation>
    <scope>NUCLEOTIDE SEQUENCE [LARGE SCALE GENOMIC DNA]</scope>
    <source>
        <strain evidence="6 7">LacT</strain>
    </source>
</reference>
<evidence type="ECO:0000259" key="4">
    <source>
        <dbReference type="PROSITE" id="PS50887"/>
    </source>
</evidence>
<feature type="domain" description="GGDEF" evidence="4">
    <location>
        <begin position="582"/>
        <end position="713"/>
    </location>
</feature>
<dbReference type="Pfam" id="PF00990">
    <property type="entry name" value="GGDEF"/>
    <property type="match status" value="1"/>
</dbReference>
<feature type="domain" description="PAS" evidence="2">
    <location>
        <begin position="305"/>
        <end position="358"/>
    </location>
</feature>
<dbReference type="NCBIfam" id="TIGR00229">
    <property type="entry name" value="sensory_box"/>
    <property type="match status" value="4"/>
</dbReference>
<protein>
    <submittedName>
        <fullName evidence="6">PAS domain S-box protein</fullName>
    </submittedName>
</protein>
<sequence>MTNNYNAHPLEIFDDALMGVFRSTIDGKFLYVNKAFSSILKYPSPQDLIDTIDNIGNQLYTKNHDRDKLVQQIRTEEKLINYEIQYYCRDGSIKTALLNMQIKRDTEGKELCLEGFISDITALKEKEARFKEKDEALQRLNAELEATLRQLSASQKKLRDNYNQLKEKEAALLESEARWVFALEGSGDGVWDWNIETNSFYRSKQYKAMRGFREDEIRDSYEDWINFVHPEDRQWVEAELNKYVNDQIPSYVVEYRIRHKNGNYIWIQERGKAILRSASGRAIRMVGTHRNVTQEKKYQEALLYQKRLFECLFNNSPDAIVHFDKNEIIVGANSQFLKLFDYSFEEIKGQNINNVIDFPENKNGHLTFAGLAEGDHQFQDTVRYDKNGNPIKVFVRGLPVLINNKIVGGYGVYTDVRAMKDAEEKIKEQQKILESHFKYSPDAVVRLDLNFEIQEINRKFTDLFGYTSEESIGRNIDDLIVSEKYKEECRMINNLVLENNQLEIDTKRRRKDGALVDVCIRGGPTIVDGKIIGLHGIYTDITERKVAEARVNFLSYHDNLTGLYNRAFFEEELKRLDTQRKYPLSIIIGDVNGLKLTNDVFGHLVGDKILTKTAEIMQQACRREEIVCRWGGDEFAILLPNTDKEATKEVCQRIYSLSQKSTDTPISISISLGYAVKTHTNQSMTDIIKEAEEQMYRNKLIESKSTRSHIINSLQQSLHEHSHETEEHTQRMKAMSIKLGEGLQLDNDKLNELSLLAILHDIGKIAISDTILQNPGRLSPDDWEKMKRHSEIGYRIAETSPELVHIAKYILFHHERWDGTGYPHGLKGDEIPLLSRIISVVDAYDVMTHARVYNKAISHQEALEEIKRCAGSQFDPLVANRFIEIFSDYEK</sequence>
<dbReference type="SMART" id="SM00086">
    <property type="entry name" value="PAC"/>
    <property type="match status" value="3"/>
</dbReference>
<dbReference type="NCBIfam" id="TIGR00254">
    <property type="entry name" value="GGDEF"/>
    <property type="match status" value="1"/>
</dbReference>
<dbReference type="CDD" id="cd00077">
    <property type="entry name" value="HDc"/>
    <property type="match status" value="1"/>
</dbReference>
<organism evidence="6 7">
    <name type="scientific">Alkaliphilus serpentinus</name>
    <dbReference type="NCBI Taxonomy" id="1482731"/>
    <lineage>
        <taxon>Bacteria</taxon>
        <taxon>Bacillati</taxon>
        <taxon>Bacillota</taxon>
        <taxon>Clostridia</taxon>
        <taxon>Peptostreptococcales</taxon>
        <taxon>Natronincolaceae</taxon>
        <taxon>Alkaliphilus</taxon>
    </lineage>
</organism>
<dbReference type="InterPro" id="IPR052155">
    <property type="entry name" value="Biofilm_reg_signaling"/>
</dbReference>
<dbReference type="SMART" id="SM00471">
    <property type="entry name" value="HDc"/>
    <property type="match status" value="1"/>
</dbReference>